<evidence type="ECO:0000256" key="5">
    <source>
        <dbReference type="ARBA" id="ARBA00022833"/>
    </source>
</evidence>
<evidence type="ECO:0000256" key="4">
    <source>
        <dbReference type="ARBA" id="ARBA00022801"/>
    </source>
</evidence>
<dbReference type="PANTHER" id="PTHR22726">
    <property type="entry name" value="METALLOENDOPEPTIDASE OMA1"/>
    <property type="match status" value="1"/>
</dbReference>
<dbReference type="CDD" id="cd07331">
    <property type="entry name" value="M48C_Oma1_like"/>
    <property type="match status" value="1"/>
</dbReference>
<keyword evidence="10" id="KW-1185">Reference proteome</keyword>
<dbReference type="AlphaFoldDB" id="A0A5C5FXZ8"/>
<proteinExistence type="predicted"/>
<dbReference type="Pfam" id="PF01435">
    <property type="entry name" value="Peptidase_M48"/>
    <property type="match status" value="1"/>
</dbReference>
<evidence type="ECO:0000256" key="7">
    <source>
        <dbReference type="SAM" id="MobiDB-lite"/>
    </source>
</evidence>
<dbReference type="Proteomes" id="UP000311382">
    <property type="component" value="Unassembled WGS sequence"/>
</dbReference>
<reference evidence="9 10" key="1">
    <citation type="submission" date="2019-03" db="EMBL/GenBank/DDBJ databases">
        <title>Rhodosporidium diobovatum UCD-FST 08-225 genome sequencing, assembly, and annotation.</title>
        <authorList>
            <person name="Fakankun I.U."/>
            <person name="Fristensky B."/>
            <person name="Levin D.B."/>
        </authorList>
    </citation>
    <scope>NUCLEOTIDE SEQUENCE [LARGE SCALE GENOMIC DNA]</scope>
    <source>
        <strain evidence="9 10">UCD-FST 08-225</strain>
    </source>
</reference>
<feature type="domain" description="Peptidase M48" evidence="8">
    <location>
        <begin position="257"/>
        <end position="410"/>
    </location>
</feature>
<evidence type="ECO:0000313" key="10">
    <source>
        <dbReference type="Proteomes" id="UP000311382"/>
    </source>
</evidence>
<gene>
    <name evidence="9" type="ORF">DMC30DRAFT_350237</name>
</gene>
<comment type="cofactor">
    <cofactor evidence="1">
        <name>Zn(2+)</name>
        <dbReference type="ChEBI" id="CHEBI:29105"/>
    </cofactor>
</comment>
<dbReference type="GO" id="GO:0004222">
    <property type="term" value="F:metalloendopeptidase activity"/>
    <property type="evidence" value="ECO:0007669"/>
    <property type="project" value="InterPro"/>
</dbReference>
<dbReference type="GO" id="GO:0005743">
    <property type="term" value="C:mitochondrial inner membrane"/>
    <property type="evidence" value="ECO:0007669"/>
    <property type="project" value="TreeGrafter"/>
</dbReference>
<dbReference type="STRING" id="5288.A0A5C5FXZ8"/>
<dbReference type="InterPro" id="IPR051156">
    <property type="entry name" value="Mito/Outer_Membr_Metalloprot"/>
</dbReference>
<dbReference type="GO" id="GO:0046872">
    <property type="term" value="F:metal ion binding"/>
    <property type="evidence" value="ECO:0007669"/>
    <property type="project" value="UniProtKB-KW"/>
</dbReference>
<dbReference type="GO" id="GO:0006515">
    <property type="term" value="P:protein quality control for misfolded or incompletely synthesized proteins"/>
    <property type="evidence" value="ECO:0007669"/>
    <property type="project" value="TreeGrafter"/>
</dbReference>
<evidence type="ECO:0000256" key="2">
    <source>
        <dbReference type="ARBA" id="ARBA00022670"/>
    </source>
</evidence>
<feature type="region of interest" description="Disordered" evidence="7">
    <location>
        <begin position="38"/>
        <end position="89"/>
    </location>
</feature>
<keyword evidence="4" id="KW-0378">Hydrolase</keyword>
<keyword evidence="5" id="KW-0862">Zinc</keyword>
<feature type="compositionally biased region" description="Gly residues" evidence="7">
    <location>
        <begin position="107"/>
        <end position="125"/>
    </location>
</feature>
<evidence type="ECO:0000256" key="6">
    <source>
        <dbReference type="ARBA" id="ARBA00023049"/>
    </source>
</evidence>
<evidence type="ECO:0000256" key="1">
    <source>
        <dbReference type="ARBA" id="ARBA00001947"/>
    </source>
</evidence>
<keyword evidence="6" id="KW-0482">Metalloprotease</keyword>
<evidence type="ECO:0000259" key="8">
    <source>
        <dbReference type="Pfam" id="PF01435"/>
    </source>
</evidence>
<organism evidence="9 10">
    <name type="scientific">Rhodotorula diobovata</name>
    <dbReference type="NCBI Taxonomy" id="5288"/>
    <lineage>
        <taxon>Eukaryota</taxon>
        <taxon>Fungi</taxon>
        <taxon>Dikarya</taxon>
        <taxon>Basidiomycota</taxon>
        <taxon>Pucciniomycotina</taxon>
        <taxon>Microbotryomycetes</taxon>
        <taxon>Sporidiobolales</taxon>
        <taxon>Sporidiobolaceae</taxon>
        <taxon>Rhodotorula</taxon>
    </lineage>
</organism>
<dbReference type="InterPro" id="IPR001915">
    <property type="entry name" value="Peptidase_M48"/>
</dbReference>
<dbReference type="OrthoDB" id="7464992at2759"/>
<protein>
    <submittedName>
        <fullName evidence="9">Peptidase family M48-domain-containing protein</fullName>
    </submittedName>
</protein>
<accession>A0A5C5FXZ8</accession>
<keyword evidence="2" id="KW-0645">Protease</keyword>
<dbReference type="Gene3D" id="3.30.2010.10">
    <property type="entry name" value="Metalloproteases ('zincins'), catalytic domain"/>
    <property type="match status" value="1"/>
</dbReference>
<dbReference type="PANTHER" id="PTHR22726:SF1">
    <property type="entry name" value="METALLOENDOPEPTIDASE OMA1, MITOCHONDRIAL"/>
    <property type="match status" value="1"/>
</dbReference>
<feature type="region of interest" description="Disordered" evidence="7">
    <location>
        <begin position="103"/>
        <end position="125"/>
    </location>
</feature>
<keyword evidence="3" id="KW-0479">Metal-binding</keyword>
<comment type="caution">
    <text evidence="9">The sequence shown here is derived from an EMBL/GenBank/DDBJ whole genome shotgun (WGS) entry which is preliminary data.</text>
</comment>
<dbReference type="EMBL" id="SOZI01000039">
    <property type="protein sequence ID" value="TNY21658.1"/>
    <property type="molecule type" value="Genomic_DNA"/>
</dbReference>
<name>A0A5C5FXZ8_9BASI</name>
<dbReference type="GO" id="GO:0034982">
    <property type="term" value="P:mitochondrial protein processing"/>
    <property type="evidence" value="ECO:0007669"/>
    <property type="project" value="TreeGrafter"/>
</dbReference>
<evidence type="ECO:0000256" key="3">
    <source>
        <dbReference type="ARBA" id="ARBA00022723"/>
    </source>
</evidence>
<sequence length="441" mass="47580">MSHARAQTLLRSLRASLPASSLVGGPTGFTPALSAVRATPARAVPSSRRPLSTNSSPRAPYRRFGDPPRSAPSPHQHQPDSAPSARPVQPADARQVFELLRAATSRGGRGGGRSGFSAGGGGPGGGRPGWHNFQAYLRSPVFLVLVAGGGTYYVLHLEQVPETGRWRFMDVPPDLERQMGAQGLQEVMSEYGGRVLPDWHPQARYVQQVVKRIIRANGLEDKLGGSKEGWKTHVVKDDGTKKCVLLAPLSGACSLHAVLTLAPPLSAFVLPNGSIFVFTGIMKVANDEDSLACVLGHEIAHQVARHSAERMSGMKVFYGLAFLLSSFGIDAGLSQVLLNYVFSLPNSRKNETEADLIGLRLANNACFDPRAAEGLWRRMSAEEGAGPGVDMSFLSTHPSSKNRTRQVREWADEVLRDRPGECAPVRGQVEGFQRASGARWR</sequence>
<evidence type="ECO:0000313" key="9">
    <source>
        <dbReference type="EMBL" id="TNY21658.1"/>
    </source>
</evidence>